<dbReference type="EMBL" id="JANBUY010000052">
    <property type="protein sequence ID" value="KAJ2865802.1"/>
    <property type="molecule type" value="Genomic_DNA"/>
</dbReference>
<name>A0A9W8M6F9_9FUNG</name>
<gene>
    <name evidence="1" type="ORF">GGH94_002012</name>
</gene>
<feature type="non-terminal residue" evidence="1">
    <location>
        <position position="96"/>
    </location>
</feature>
<dbReference type="Proteomes" id="UP001140074">
    <property type="component" value="Unassembled WGS sequence"/>
</dbReference>
<evidence type="ECO:0000313" key="2">
    <source>
        <dbReference type="Proteomes" id="UP001140074"/>
    </source>
</evidence>
<reference evidence="1" key="1">
    <citation type="submission" date="2022-07" db="EMBL/GenBank/DDBJ databases">
        <title>Phylogenomic reconstructions and comparative analyses of Kickxellomycotina fungi.</title>
        <authorList>
            <person name="Reynolds N.K."/>
            <person name="Stajich J.E."/>
            <person name="Barry K."/>
            <person name="Grigoriev I.V."/>
            <person name="Crous P."/>
            <person name="Smith M.E."/>
        </authorList>
    </citation>
    <scope>NUCLEOTIDE SEQUENCE</scope>
    <source>
        <strain evidence="1">RSA 476</strain>
    </source>
</reference>
<proteinExistence type="predicted"/>
<evidence type="ECO:0000313" key="1">
    <source>
        <dbReference type="EMBL" id="KAJ2865802.1"/>
    </source>
</evidence>
<sequence length="96" mass="11006">MDALEAQKEFNTAYQQAALAWWQCRQRLLSAGSVNAMMRSISRSIRAKQSSASPSSIQHEDKRAIDAVREHFGIALNHNARPISIVDEEYRRHLRK</sequence>
<keyword evidence="2" id="KW-1185">Reference proteome</keyword>
<protein>
    <submittedName>
        <fullName evidence="1">Uncharacterized protein</fullName>
    </submittedName>
</protein>
<comment type="caution">
    <text evidence="1">The sequence shown here is derived from an EMBL/GenBank/DDBJ whole genome shotgun (WGS) entry which is preliminary data.</text>
</comment>
<organism evidence="1 2">
    <name type="scientific">Coemansia aciculifera</name>
    <dbReference type="NCBI Taxonomy" id="417176"/>
    <lineage>
        <taxon>Eukaryota</taxon>
        <taxon>Fungi</taxon>
        <taxon>Fungi incertae sedis</taxon>
        <taxon>Zoopagomycota</taxon>
        <taxon>Kickxellomycotina</taxon>
        <taxon>Kickxellomycetes</taxon>
        <taxon>Kickxellales</taxon>
        <taxon>Kickxellaceae</taxon>
        <taxon>Coemansia</taxon>
    </lineage>
</organism>
<accession>A0A9W8M6F9</accession>
<dbReference type="AlphaFoldDB" id="A0A9W8M6F9"/>